<feature type="transmembrane region" description="Helical" evidence="6">
    <location>
        <begin position="211"/>
        <end position="231"/>
    </location>
</feature>
<feature type="transmembrane region" description="Helical" evidence="6">
    <location>
        <begin position="12"/>
        <end position="30"/>
    </location>
</feature>
<evidence type="ECO:0000256" key="4">
    <source>
        <dbReference type="ARBA" id="ARBA00022989"/>
    </source>
</evidence>
<evidence type="ECO:0000256" key="5">
    <source>
        <dbReference type="ARBA" id="ARBA00023136"/>
    </source>
</evidence>
<feature type="transmembrane region" description="Helical" evidence="6">
    <location>
        <begin position="80"/>
        <end position="100"/>
    </location>
</feature>
<evidence type="ECO:0000256" key="1">
    <source>
        <dbReference type="ARBA" id="ARBA00004651"/>
    </source>
</evidence>
<feature type="transmembrane region" description="Helical" evidence="6">
    <location>
        <begin position="156"/>
        <end position="173"/>
    </location>
</feature>
<dbReference type="PANTHER" id="PTHR30250:SF11">
    <property type="entry name" value="O-ANTIGEN TRANSPORTER-RELATED"/>
    <property type="match status" value="1"/>
</dbReference>
<dbReference type="AlphaFoldDB" id="A0A9X1L7J3"/>
<dbReference type="RefSeq" id="WP_226695977.1">
    <property type="nucleotide sequence ID" value="NZ_JAJAPX010000003.1"/>
</dbReference>
<feature type="transmembrane region" description="Helical" evidence="6">
    <location>
        <begin position="448"/>
        <end position="468"/>
    </location>
</feature>
<feature type="transmembrane region" description="Helical" evidence="6">
    <location>
        <begin position="42"/>
        <end position="60"/>
    </location>
</feature>
<keyword evidence="3 6" id="KW-0812">Transmembrane</keyword>
<evidence type="ECO:0000313" key="7">
    <source>
        <dbReference type="EMBL" id="MCB4808579.1"/>
    </source>
</evidence>
<name>A0A9X1L7J3_9FLAO</name>
<evidence type="ECO:0000313" key="8">
    <source>
        <dbReference type="Proteomes" id="UP001139286"/>
    </source>
</evidence>
<keyword evidence="5 6" id="KW-0472">Membrane</keyword>
<proteinExistence type="predicted"/>
<keyword evidence="8" id="KW-1185">Reference proteome</keyword>
<feature type="transmembrane region" description="Helical" evidence="6">
    <location>
        <begin position="179"/>
        <end position="199"/>
    </location>
</feature>
<feature type="transmembrane region" description="Helical" evidence="6">
    <location>
        <begin position="300"/>
        <end position="323"/>
    </location>
</feature>
<evidence type="ECO:0000256" key="6">
    <source>
        <dbReference type="SAM" id="Phobius"/>
    </source>
</evidence>
<keyword evidence="2" id="KW-1003">Cell membrane</keyword>
<evidence type="ECO:0000256" key="2">
    <source>
        <dbReference type="ARBA" id="ARBA00022475"/>
    </source>
</evidence>
<comment type="caution">
    <text evidence="7">The sequence shown here is derived from an EMBL/GenBank/DDBJ whole genome shotgun (WGS) entry which is preliminary data.</text>
</comment>
<dbReference type="GO" id="GO:0005886">
    <property type="term" value="C:plasma membrane"/>
    <property type="evidence" value="ECO:0007669"/>
    <property type="project" value="UniProtKB-SubCell"/>
</dbReference>
<dbReference type="Proteomes" id="UP001139286">
    <property type="component" value="Unassembled WGS sequence"/>
</dbReference>
<dbReference type="InterPro" id="IPR050833">
    <property type="entry name" value="Poly_Biosynth_Transport"/>
</dbReference>
<feature type="transmembrane region" description="Helical" evidence="6">
    <location>
        <begin position="251"/>
        <end position="271"/>
    </location>
</feature>
<dbReference type="Pfam" id="PF01943">
    <property type="entry name" value="Polysacc_synt"/>
    <property type="match status" value="1"/>
</dbReference>
<feature type="transmembrane region" description="Helical" evidence="6">
    <location>
        <begin position="120"/>
        <end position="141"/>
    </location>
</feature>
<reference evidence="7" key="1">
    <citation type="submission" date="2021-10" db="EMBL/GenBank/DDBJ databases">
        <title>Tamlana sargassums sp. nov., and Tamlana laminarinivorans sp. nov., two new bacteria isolated from the brown alga.</title>
        <authorList>
            <person name="Li J."/>
        </authorList>
    </citation>
    <scope>NUCLEOTIDE SEQUENCE</scope>
    <source>
        <strain evidence="7">62-3</strain>
    </source>
</reference>
<accession>A0A9X1L7J3</accession>
<organism evidence="7 8">
    <name type="scientific">Neotamlana sargassicola</name>
    <dbReference type="NCBI Taxonomy" id="2883125"/>
    <lineage>
        <taxon>Bacteria</taxon>
        <taxon>Pseudomonadati</taxon>
        <taxon>Bacteroidota</taxon>
        <taxon>Flavobacteriia</taxon>
        <taxon>Flavobacteriales</taxon>
        <taxon>Flavobacteriaceae</taxon>
        <taxon>Neotamlana</taxon>
    </lineage>
</organism>
<comment type="subcellular location">
    <subcellularLocation>
        <location evidence="1">Cell membrane</location>
        <topology evidence="1">Multi-pass membrane protein</topology>
    </subcellularLocation>
</comment>
<dbReference type="InterPro" id="IPR002797">
    <property type="entry name" value="Polysacc_synth"/>
</dbReference>
<gene>
    <name evidence="7" type="ORF">LG651_09970</name>
</gene>
<keyword evidence="4 6" id="KW-1133">Transmembrane helix</keyword>
<sequence>MGIVANQSFKNIILTYLGFLIGGINTLFLYTKFLSTQQYGMVNYMLSLATVLTPLMAFGVHNTLVKFFSVFKTRASQNSFLTLMLFLPLIAVVPVVGATYVFNQSISDFLAIKNEIIKNYIWHTCIIAVSLGYFEVFFAWVKVQMKTVFGIFMKEVFHRAGAMVLLLLLYFKIIDLDTFMNGLVIVYVLKMLVMKVYAFSIKWPILTFKRLNNLSAVLKYSVLIIIAGSVATVLLDVDKVMMGSYIAIEKIAYYSVAVYIAAVIAVPQRAMHQILMPLSAKYLNDKDFSSLKDLYQKSSLNLLIVSGLVFLLIVLNINQLYLLMPNSNAYSSGLFVLVIISVSKLYDALLGSNNAILFNSDYYRAVLVLGVVLVLIMVVLNMVFIPMLGINGAAIATFIAVFLYNTVKIGFVYKKFNMLPFSTATVKTLCLIIVFSVLFYFWEFPFHPIIAMACKSSLVVALYLFVVYRFRFSNDISGILKRYLWFLR</sequence>
<feature type="transmembrane region" description="Helical" evidence="6">
    <location>
        <begin position="419"/>
        <end position="442"/>
    </location>
</feature>
<feature type="transmembrane region" description="Helical" evidence="6">
    <location>
        <begin position="362"/>
        <end position="384"/>
    </location>
</feature>
<dbReference type="EMBL" id="JAJAPX010000003">
    <property type="protein sequence ID" value="MCB4808579.1"/>
    <property type="molecule type" value="Genomic_DNA"/>
</dbReference>
<evidence type="ECO:0000256" key="3">
    <source>
        <dbReference type="ARBA" id="ARBA00022692"/>
    </source>
</evidence>
<dbReference type="PANTHER" id="PTHR30250">
    <property type="entry name" value="PST FAMILY PREDICTED COLANIC ACID TRANSPORTER"/>
    <property type="match status" value="1"/>
</dbReference>
<feature type="transmembrane region" description="Helical" evidence="6">
    <location>
        <begin position="329"/>
        <end position="350"/>
    </location>
</feature>
<protein>
    <submittedName>
        <fullName evidence="7">Polysaccharide biosynthesis C-terminal domain-containing protein</fullName>
    </submittedName>
</protein>
<feature type="transmembrane region" description="Helical" evidence="6">
    <location>
        <begin position="390"/>
        <end position="407"/>
    </location>
</feature>